<dbReference type="Pfam" id="PF03814">
    <property type="entry name" value="KdpA"/>
    <property type="match status" value="1"/>
</dbReference>
<gene>
    <name evidence="1" type="ORF">D3Z33_13135</name>
</gene>
<proteinExistence type="predicted"/>
<dbReference type="RefSeq" id="WP_160198267.1">
    <property type="nucleotide sequence ID" value="NZ_QXXA01000015.1"/>
</dbReference>
<accession>A0A845R2K7</accession>
<dbReference type="GO" id="GO:0008556">
    <property type="term" value="F:P-type potassium transmembrane transporter activity"/>
    <property type="evidence" value="ECO:0007669"/>
    <property type="project" value="InterPro"/>
</dbReference>
<reference evidence="1 2" key="1">
    <citation type="submission" date="2018-08" db="EMBL/GenBank/DDBJ databases">
        <title>Murine metabolic-syndrome-specific gut microbial biobank.</title>
        <authorList>
            <person name="Liu C."/>
        </authorList>
    </citation>
    <scope>NUCLEOTIDE SEQUENCE [LARGE SCALE GENOMIC DNA]</scope>
    <source>
        <strain evidence="1 2">583</strain>
    </source>
</reference>
<dbReference type="OrthoDB" id="9763796at2"/>
<keyword evidence="2" id="KW-1185">Reference proteome</keyword>
<protein>
    <submittedName>
        <fullName evidence="1">Uncharacterized protein</fullName>
    </submittedName>
</protein>
<dbReference type="Proteomes" id="UP000467132">
    <property type="component" value="Unassembled WGS sequence"/>
</dbReference>
<organism evidence="1 2">
    <name type="scientific">Senegalia massiliensis</name>
    <dbReference type="NCBI Taxonomy" id="1720316"/>
    <lineage>
        <taxon>Bacteria</taxon>
        <taxon>Bacillati</taxon>
        <taxon>Bacillota</taxon>
        <taxon>Clostridia</taxon>
        <taxon>Eubacteriales</taxon>
        <taxon>Clostridiaceae</taxon>
        <taxon>Senegalia</taxon>
    </lineage>
</organism>
<sequence length="62" mass="7225">MINIVTQILLYLIVLVMLGKSLDKYMAKVYEGDKVFLSPVLNPIEKLIYKIIGTNNYRLFFL</sequence>
<dbReference type="AlphaFoldDB" id="A0A845R2K7"/>
<name>A0A845R2K7_9CLOT</name>
<dbReference type="EMBL" id="QXXA01000015">
    <property type="protein sequence ID" value="NBI07798.1"/>
    <property type="molecule type" value="Genomic_DNA"/>
</dbReference>
<dbReference type="InterPro" id="IPR004623">
    <property type="entry name" value="KdpA"/>
</dbReference>
<evidence type="ECO:0000313" key="1">
    <source>
        <dbReference type="EMBL" id="NBI07798.1"/>
    </source>
</evidence>
<evidence type="ECO:0000313" key="2">
    <source>
        <dbReference type="Proteomes" id="UP000467132"/>
    </source>
</evidence>
<comment type="caution">
    <text evidence="1">The sequence shown here is derived from an EMBL/GenBank/DDBJ whole genome shotgun (WGS) entry which is preliminary data.</text>
</comment>